<gene>
    <name evidence="7" type="ORF">A2175_01910</name>
</gene>
<dbReference type="EMBL" id="MHLY01000016">
    <property type="protein sequence ID" value="OGZ18490.1"/>
    <property type="molecule type" value="Genomic_DNA"/>
</dbReference>
<keyword evidence="5 6" id="KW-0472">Membrane</keyword>
<evidence type="ECO:0000256" key="1">
    <source>
        <dbReference type="ARBA" id="ARBA00004167"/>
    </source>
</evidence>
<evidence type="ECO:0000256" key="5">
    <source>
        <dbReference type="ARBA" id="ARBA00023136"/>
    </source>
</evidence>
<proteinExistence type="predicted"/>
<keyword evidence="3 6" id="KW-0812">Transmembrane</keyword>
<dbReference type="AlphaFoldDB" id="A0A1G2DZL2"/>
<dbReference type="NCBIfam" id="TIGR02532">
    <property type="entry name" value="IV_pilin_GFxxxE"/>
    <property type="match status" value="1"/>
</dbReference>
<dbReference type="Proteomes" id="UP000176755">
    <property type="component" value="Unassembled WGS sequence"/>
</dbReference>
<dbReference type="Gene3D" id="3.30.700.10">
    <property type="entry name" value="Glycoprotein, Type 4 Pilin"/>
    <property type="match status" value="1"/>
</dbReference>
<dbReference type="InterPro" id="IPR045584">
    <property type="entry name" value="Pilin-like"/>
</dbReference>
<comment type="subcellular location">
    <subcellularLocation>
        <location evidence="1">Membrane</location>
        <topology evidence="1">Single-pass membrane protein</topology>
    </subcellularLocation>
</comment>
<name>A0A1G2DZL2_9BACT</name>
<dbReference type="InterPro" id="IPR012902">
    <property type="entry name" value="N_methyl_site"/>
</dbReference>
<dbReference type="STRING" id="1801663.A2175_01910"/>
<feature type="transmembrane region" description="Helical" evidence="6">
    <location>
        <begin position="12"/>
        <end position="33"/>
    </location>
</feature>
<dbReference type="GO" id="GO:0016020">
    <property type="term" value="C:membrane"/>
    <property type="evidence" value="ECO:0007669"/>
    <property type="project" value="UniProtKB-SubCell"/>
</dbReference>
<protein>
    <submittedName>
        <fullName evidence="7">Uncharacterized protein</fullName>
    </submittedName>
</protein>
<dbReference type="PANTHER" id="PTHR30093">
    <property type="entry name" value="GENERAL SECRETION PATHWAY PROTEIN G"/>
    <property type="match status" value="1"/>
</dbReference>
<organism evidence="7 8">
    <name type="scientific">Candidatus Nealsonbacteria bacterium RBG_13_42_11</name>
    <dbReference type="NCBI Taxonomy" id="1801663"/>
    <lineage>
        <taxon>Bacteria</taxon>
        <taxon>Candidatus Nealsoniibacteriota</taxon>
    </lineage>
</organism>
<sequence length="138" mass="14348">MKILEKQKAFTLIELLVVVAIIGILASIVIINVNNARTKAQVNGIKESMNSLRAGGELYAGASGNYLGFCASDNCVSGSSDWKNVCLSVQRHGGNLICNVSADAWVASSPLPDGTVYCVDSKNNTGNLAPGAGVYACP</sequence>
<comment type="caution">
    <text evidence="7">The sequence shown here is derived from an EMBL/GenBank/DDBJ whole genome shotgun (WGS) entry which is preliminary data.</text>
</comment>
<keyword evidence="2" id="KW-0488">Methylation</keyword>
<evidence type="ECO:0000256" key="6">
    <source>
        <dbReference type="SAM" id="Phobius"/>
    </source>
</evidence>
<dbReference type="Pfam" id="PF07963">
    <property type="entry name" value="N_methyl"/>
    <property type="match status" value="1"/>
</dbReference>
<evidence type="ECO:0000313" key="7">
    <source>
        <dbReference type="EMBL" id="OGZ18490.1"/>
    </source>
</evidence>
<evidence type="ECO:0000256" key="2">
    <source>
        <dbReference type="ARBA" id="ARBA00022481"/>
    </source>
</evidence>
<evidence type="ECO:0000256" key="4">
    <source>
        <dbReference type="ARBA" id="ARBA00022989"/>
    </source>
</evidence>
<keyword evidence="4 6" id="KW-1133">Transmembrane helix</keyword>
<evidence type="ECO:0000313" key="8">
    <source>
        <dbReference type="Proteomes" id="UP000176755"/>
    </source>
</evidence>
<evidence type="ECO:0000256" key="3">
    <source>
        <dbReference type="ARBA" id="ARBA00022692"/>
    </source>
</evidence>
<dbReference type="PANTHER" id="PTHR30093:SF44">
    <property type="entry name" value="TYPE II SECRETION SYSTEM CORE PROTEIN G"/>
    <property type="match status" value="1"/>
</dbReference>
<accession>A0A1G2DZL2</accession>
<dbReference type="SUPFAM" id="SSF54523">
    <property type="entry name" value="Pili subunits"/>
    <property type="match status" value="1"/>
</dbReference>
<reference evidence="7 8" key="1">
    <citation type="journal article" date="2016" name="Nat. Commun.">
        <title>Thousands of microbial genomes shed light on interconnected biogeochemical processes in an aquifer system.</title>
        <authorList>
            <person name="Anantharaman K."/>
            <person name="Brown C.T."/>
            <person name="Hug L.A."/>
            <person name="Sharon I."/>
            <person name="Castelle C.J."/>
            <person name="Probst A.J."/>
            <person name="Thomas B.C."/>
            <person name="Singh A."/>
            <person name="Wilkins M.J."/>
            <person name="Karaoz U."/>
            <person name="Brodie E.L."/>
            <person name="Williams K.H."/>
            <person name="Hubbard S.S."/>
            <person name="Banfield J.F."/>
        </authorList>
    </citation>
    <scope>NUCLEOTIDE SEQUENCE [LARGE SCALE GENOMIC DNA]</scope>
</reference>